<dbReference type="PANTHER" id="PTHR34001">
    <property type="entry name" value="BLL7405 PROTEIN"/>
    <property type="match status" value="1"/>
</dbReference>
<dbReference type="InterPro" id="IPR051692">
    <property type="entry name" value="OMP-like"/>
</dbReference>
<feature type="signal peptide" evidence="6">
    <location>
        <begin position="1"/>
        <end position="23"/>
    </location>
</feature>
<dbReference type="EMBL" id="JALKCH010000004">
    <property type="protein sequence ID" value="MCK0196696.1"/>
    <property type="molecule type" value="Genomic_DNA"/>
</dbReference>
<dbReference type="InterPro" id="IPR011250">
    <property type="entry name" value="OMP/PagP_B-barrel"/>
</dbReference>
<keyword evidence="2 6" id="KW-0732">Signal</keyword>
<feature type="chain" id="PRO_5045682333" evidence="6">
    <location>
        <begin position="24"/>
        <end position="205"/>
    </location>
</feature>
<evidence type="ECO:0000256" key="4">
    <source>
        <dbReference type="ARBA" id="ARBA00023237"/>
    </source>
</evidence>
<evidence type="ECO:0000256" key="3">
    <source>
        <dbReference type="ARBA" id="ARBA00023136"/>
    </source>
</evidence>
<evidence type="ECO:0000256" key="5">
    <source>
        <dbReference type="ARBA" id="ARBA00038306"/>
    </source>
</evidence>
<feature type="domain" description="Outer membrane protein beta-barrel" evidence="7">
    <location>
        <begin position="9"/>
        <end position="205"/>
    </location>
</feature>
<dbReference type="Pfam" id="PF13505">
    <property type="entry name" value="OMP_b-brl"/>
    <property type="match status" value="1"/>
</dbReference>
<dbReference type="PANTHER" id="PTHR34001:SF3">
    <property type="entry name" value="BLL7405 PROTEIN"/>
    <property type="match status" value="1"/>
</dbReference>
<evidence type="ECO:0000313" key="9">
    <source>
        <dbReference type="Proteomes" id="UP001203284"/>
    </source>
</evidence>
<reference evidence="8 9" key="1">
    <citation type="submission" date="2022-04" db="EMBL/GenBank/DDBJ databases">
        <authorList>
            <person name="Grouzdev D.S."/>
            <person name="Pantiukh K.S."/>
            <person name="Krutkina M.S."/>
        </authorList>
    </citation>
    <scope>NUCLEOTIDE SEQUENCE [LARGE SCALE GENOMIC DNA]</scope>
    <source>
        <strain evidence="8 9">6x-1</strain>
    </source>
</reference>
<accession>A0ABT0D9Q9</accession>
<name>A0ABT0D9Q9_9HYPH</name>
<dbReference type="Gene3D" id="2.40.160.20">
    <property type="match status" value="1"/>
</dbReference>
<evidence type="ECO:0000256" key="6">
    <source>
        <dbReference type="SAM" id="SignalP"/>
    </source>
</evidence>
<comment type="caution">
    <text evidence="8">The sequence shown here is derived from an EMBL/GenBank/DDBJ whole genome shotgun (WGS) entry which is preliminary data.</text>
</comment>
<evidence type="ECO:0000313" key="8">
    <source>
        <dbReference type="EMBL" id="MCK0196696.1"/>
    </source>
</evidence>
<organism evidence="8 9">
    <name type="scientific">Ancylobacter crimeensis</name>
    <dbReference type="NCBI Taxonomy" id="2579147"/>
    <lineage>
        <taxon>Bacteria</taxon>
        <taxon>Pseudomonadati</taxon>
        <taxon>Pseudomonadota</taxon>
        <taxon>Alphaproteobacteria</taxon>
        <taxon>Hyphomicrobiales</taxon>
        <taxon>Xanthobacteraceae</taxon>
        <taxon>Ancylobacter</taxon>
    </lineage>
</organism>
<dbReference type="Proteomes" id="UP001203284">
    <property type="component" value="Unassembled WGS sequence"/>
</dbReference>
<comment type="similarity">
    <text evidence="5">Belongs to the Omp25/RopB family.</text>
</comment>
<dbReference type="RefSeq" id="WP_247028036.1">
    <property type="nucleotide sequence ID" value="NZ_JALKCH010000004.1"/>
</dbReference>
<keyword evidence="9" id="KW-1185">Reference proteome</keyword>
<dbReference type="SUPFAM" id="SSF56925">
    <property type="entry name" value="OMPA-like"/>
    <property type="match status" value="1"/>
</dbReference>
<evidence type="ECO:0000256" key="2">
    <source>
        <dbReference type="ARBA" id="ARBA00022729"/>
    </source>
</evidence>
<protein>
    <submittedName>
        <fullName evidence="8">Outer membrane beta-barrel protein</fullName>
    </submittedName>
</protein>
<proteinExistence type="inferred from homology"/>
<evidence type="ECO:0000259" key="7">
    <source>
        <dbReference type="Pfam" id="PF13505"/>
    </source>
</evidence>
<gene>
    <name evidence="8" type="ORF">MWN34_07180</name>
</gene>
<dbReference type="InterPro" id="IPR027385">
    <property type="entry name" value="Beta-barrel_OMP"/>
</dbReference>
<evidence type="ECO:0000256" key="1">
    <source>
        <dbReference type="ARBA" id="ARBA00004442"/>
    </source>
</evidence>
<keyword evidence="4" id="KW-0998">Cell outer membrane</keyword>
<keyword evidence="3" id="KW-0472">Membrane</keyword>
<comment type="subcellular location">
    <subcellularLocation>
        <location evidence="1">Cell outer membrane</location>
    </subcellularLocation>
</comment>
<sequence>MNTRYLTGFVVAAAMAAAAPAFAADLSYPAPAYAQPAYAAPFTWSGFYVGANGGYGWGNVDHGGKPDGGIVGGQLGFNWQGASPIVLGFETDLQYSAMESGPYSLDYFGTARLRAGYAINQLLIYGTGGLAYGGGEYKLGGLSSDKSHIGWALGAGAEYAINQNWSVKGEYLRIDLSSETYSSVEGPQDIGVTGNLLRAGVNYRF</sequence>